<reference evidence="2 3" key="1">
    <citation type="submission" date="2018-08" db="EMBL/GenBank/DDBJ databases">
        <title>Recombination of ecologically and evolutionarily significant loci maintains genetic cohesion in the Pseudomonas syringae species complex.</title>
        <authorList>
            <person name="Dillon M."/>
            <person name="Thakur S."/>
            <person name="Almeida R.N.D."/>
            <person name="Weir B.S."/>
            <person name="Guttman D.S."/>
        </authorList>
    </citation>
    <scope>NUCLEOTIDE SEQUENCE [LARGE SCALE GENOMIC DNA]</scope>
    <source>
        <strain evidence="2 3">ICMP 2788</strain>
    </source>
</reference>
<proteinExistence type="predicted"/>
<dbReference type="Proteomes" id="UP000276886">
    <property type="component" value="Unassembled WGS sequence"/>
</dbReference>
<evidence type="ECO:0000313" key="3">
    <source>
        <dbReference type="Proteomes" id="UP000276886"/>
    </source>
</evidence>
<name>A0A3M6DWY5_PSESJ</name>
<sequence length="635" mass="69489">MQKSLIAISTLSVLLIANTASAITWPAEQTYEESLQSEVWSTSGGCKSGQQITMRRVSILNADGSRTYLNKGNGVFVKGSESYGDGFEVLSECYDSKNVVAEETKIYRLESDLISQKCENPLETGSIFKRREYSLWSSDRVNSNFKTGFRLTVYSTCQIVETKVFDNPVCPTKNPEFPLGAIFGTWTRTTKDGVTGDWNLNGFFTNVNKCYKTVTETKNPTCPTGYTGQMTQSRTYDLWTTGSKKNDSGFITTQDTCSKNESQQFVKENCPTLAPNYQYPLGNTLGLYNRTVTPSGVTSDWKLIIVVQNNCYYLKDTVTSTNEVACPTGQSGKIIRETHLKLKQYLSWSQQDSSYIVETENSCKASGPVTVEIKPGSETVSCDSYYGVQQGTYSGNVTKTGDNLTIFDPVSGTTNTTFQAKTEDTTSCVKEITATTKELIEEECPAGFIGKITKYLVKAESSTGTVYPYGTTPILDSNTCTAVSISDEINAPSTEHLQDSVLSNLSFTTTSISKSDLIINELNKIDTSKIEGKAYIMNISADDLSAGAFESTKISNLVKTFKAKLGTQSTSVKLASAPVTLDKYIGQDGLTQSRIAKEKLALSGTSIDKGTVTVKYVSLSKPTPAHYSFTVKVFE</sequence>
<feature type="signal peptide" evidence="1">
    <location>
        <begin position="1"/>
        <end position="22"/>
    </location>
</feature>
<organism evidence="2 3">
    <name type="scientific">Pseudomonas syringae pv. pisi</name>
    <dbReference type="NCBI Taxonomy" id="59510"/>
    <lineage>
        <taxon>Bacteria</taxon>
        <taxon>Pseudomonadati</taxon>
        <taxon>Pseudomonadota</taxon>
        <taxon>Gammaproteobacteria</taxon>
        <taxon>Pseudomonadales</taxon>
        <taxon>Pseudomonadaceae</taxon>
        <taxon>Pseudomonas</taxon>
        <taxon>Pseudomonas syringae</taxon>
    </lineage>
</organism>
<feature type="chain" id="PRO_5018088184" evidence="1">
    <location>
        <begin position="23"/>
        <end position="635"/>
    </location>
</feature>
<keyword evidence="1" id="KW-0732">Signal</keyword>
<dbReference type="RefSeq" id="WP_146226419.1">
    <property type="nucleotide sequence ID" value="NZ_QJTX01000005.1"/>
</dbReference>
<gene>
    <name evidence="2" type="ORF">ALQ44_01591</name>
</gene>
<protein>
    <submittedName>
        <fullName evidence="2">Uncharacterized protein</fullName>
    </submittedName>
</protein>
<accession>A0A3M6DWY5</accession>
<evidence type="ECO:0000256" key="1">
    <source>
        <dbReference type="SAM" id="SignalP"/>
    </source>
</evidence>
<dbReference type="EMBL" id="RBPQ01000214">
    <property type="protein sequence ID" value="RMO23903.1"/>
    <property type="molecule type" value="Genomic_DNA"/>
</dbReference>
<dbReference type="AlphaFoldDB" id="A0A3M6DWY5"/>
<comment type="caution">
    <text evidence="2">The sequence shown here is derived from an EMBL/GenBank/DDBJ whole genome shotgun (WGS) entry which is preliminary data.</text>
</comment>
<evidence type="ECO:0000313" key="2">
    <source>
        <dbReference type="EMBL" id="RMO23903.1"/>
    </source>
</evidence>